<sequence length="263" mass="29849">MHVPVTPTRQPTVEDTSLPSFYYFKCVSSYEKFASDINRWITFAVKLGVQELRILVHAMVRQTANDMSLKGAEIGRVFLSCCLSFHGPFLWLKNLTARFCEGLEEIELSATYLTTLEVFSDEKNFNIVFSSVPNLGNVFCEKPCSGSFPVDLCNKIATAVPQIQSLIYVLFYYTDIEIPERHFTELKEVEIGGFRGTETELELALYLLRNAVAIEQMVIKSCLKRFVAIGESSPYLELQPWTALNHRKIIEKLQGKAASKVHD</sequence>
<name>A0A067KLB7_JATCU</name>
<reference evidence="2 3" key="1">
    <citation type="journal article" date="2014" name="PLoS ONE">
        <title>Global Analysis of Gene Expression Profiles in Physic Nut (Jatropha curcas L.) Seedlings Exposed to Salt Stress.</title>
        <authorList>
            <person name="Zhang L."/>
            <person name="Zhang C."/>
            <person name="Wu P."/>
            <person name="Chen Y."/>
            <person name="Li M."/>
            <person name="Jiang H."/>
            <person name="Wu G."/>
        </authorList>
    </citation>
    <scope>NUCLEOTIDE SEQUENCE [LARGE SCALE GENOMIC DNA]</scope>
    <source>
        <strain evidence="3">cv. GZQX0401</strain>
        <tissue evidence="2">Young leaves</tissue>
    </source>
</reference>
<dbReference type="InterPro" id="IPR053772">
    <property type="entry name" value="At1g61320/At1g61330-like"/>
</dbReference>
<dbReference type="OrthoDB" id="1932213at2759"/>
<organism evidence="2 3">
    <name type="scientific">Jatropha curcas</name>
    <name type="common">Barbados nut</name>
    <dbReference type="NCBI Taxonomy" id="180498"/>
    <lineage>
        <taxon>Eukaryota</taxon>
        <taxon>Viridiplantae</taxon>
        <taxon>Streptophyta</taxon>
        <taxon>Embryophyta</taxon>
        <taxon>Tracheophyta</taxon>
        <taxon>Spermatophyta</taxon>
        <taxon>Magnoliopsida</taxon>
        <taxon>eudicotyledons</taxon>
        <taxon>Gunneridae</taxon>
        <taxon>Pentapetalae</taxon>
        <taxon>rosids</taxon>
        <taxon>fabids</taxon>
        <taxon>Malpighiales</taxon>
        <taxon>Euphorbiaceae</taxon>
        <taxon>Crotonoideae</taxon>
        <taxon>Jatropheae</taxon>
        <taxon>Jatropha</taxon>
    </lineage>
</organism>
<dbReference type="Pfam" id="PF08387">
    <property type="entry name" value="FBD"/>
    <property type="match status" value="1"/>
</dbReference>
<protein>
    <recommendedName>
        <fullName evidence="1">FBD domain-containing protein</fullName>
    </recommendedName>
</protein>
<proteinExistence type="predicted"/>
<accession>A0A067KLB7</accession>
<evidence type="ECO:0000259" key="1">
    <source>
        <dbReference type="Pfam" id="PF08387"/>
    </source>
</evidence>
<dbReference type="PANTHER" id="PTHR34145">
    <property type="entry name" value="OS02G0105600 PROTEIN"/>
    <property type="match status" value="1"/>
</dbReference>
<gene>
    <name evidence="2" type="ORF">JCGZ_08218</name>
</gene>
<dbReference type="InterPro" id="IPR006566">
    <property type="entry name" value="FBD"/>
</dbReference>
<feature type="domain" description="FBD" evidence="1">
    <location>
        <begin position="185"/>
        <end position="219"/>
    </location>
</feature>
<dbReference type="Proteomes" id="UP000027138">
    <property type="component" value="Unassembled WGS sequence"/>
</dbReference>
<evidence type="ECO:0000313" key="3">
    <source>
        <dbReference type="Proteomes" id="UP000027138"/>
    </source>
</evidence>
<dbReference type="PANTHER" id="PTHR34145:SF28">
    <property type="entry name" value="F-BOX DOMAIN-CONTAINING PROTEIN"/>
    <property type="match status" value="1"/>
</dbReference>
<keyword evidence="3" id="KW-1185">Reference proteome</keyword>
<dbReference type="AlphaFoldDB" id="A0A067KLB7"/>
<evidence type="ECO:0000313" key="2">
    <source>
        <dbReference type="EMBL" id="KDP36927.1"/>
    </source>
</evidence>
<dbReference type="EMBL" id="KK914420">
    <property type="protein sequence ID" value="KDP36927.1"/>
    <property type="molecule type" value="Genomic_DNA"/>
</dbReference>